<comment type="catalytic activity">
    <reaction evidence="4">
        <text>a long-chain fatty acyl-CoA + 2 NADPH + 2 H(+) = a long-chain primary fatty alcohol + 2 NADP(+) + CoA</text>
        <dbReference type="Rhea" id="RHEA:52716"/>
        <dbReference type="ChEBI" id="CHEBI:15378"/>
        <dbReference type="ChEBI" id="CHEBI:57287"/>
        <dbReference type="ChEBI" id="CHEBI:57783"/>
        <dbReference type="ChEBI" id="CHEBI:58349"/>
        <dbReference type="ChEBI" id="CHEBI:77396"/>
        <dbReference type="ChEBI" id="CHEBI:83139"/>
        <dbReference type="EC" id="1.2.1.84"/>
    </reaction>
</comment>
<comment type="function">
    <text evidence="4">Catalyzes the reduction of fatty acyl-CoA to fatty alcohols.</text>
</comment>
<dbReference type="Pfam" id="PF07993">
    <property type="entry name" value="NAD_binding_4"/>
    <property type="match status" value="1"/>
</dbReference>
<dbReference type="InterPro" id="IPR026055">
    <property type="entry name" value="FAR"/>
</dbReference>
<keyword evidence="4" id="KW-0521">NADP</keyword>
<evidence type="ECO:0000256" key="4">
    <source>
        <dbReference type="RuleBase" id="RU363097"/>
    </source>
</evidence>
<dbReference type="Pfam" id="PF03015">
    <property type="entry name" value="Sterile"/>
    <property type="match status" value="1"/>
</dbReference>
<protein>
    <recommendedName>
        <fullName evidence="4">Fatty acyl-CoA reductase</fullName>
        <ecNumber evidence="4">1.2.1.84</ecNumber>
    </recommendedName>
</protein>
<evidence type="ECO:0000256" key="3">
    <source>
        <dbReference type="ARBA" id="ARBA00023098"/>
    </source>
</evidence>
<dbReference type="EC" id="1.2.1.84" evidence="4"/>
<evidence type="ECO:0000259" key="6">
    <source>
        <dbReference type="Pfam" id="PF07993"/>
    </source>
</evidence>
<dbReference type="PANTHER" id="PTHR11011:SF45">
    <property type="entry name" value="FATTY ACYL-COA REDUCTASE CG8306-RELATED"/>
    <property type="match status" value="1"/>
</dbReference>
<name>A0ABQ8I808_9ROSI</name>
<feature type="domain" description="Fatty acyl-CoA reductase C-terminal" evidence="5">
    <location>
        <begin position="483"/>
        <end position="557"/>
    </location>
</feature>
<dbReference type="InterPro" id="IPR033640">
    <property type="entry name" value="FAR_C"/>
</dbReference>
<keyword evidence="2 4" id="KW-0444">Lipid biosynthesis</keyword>
<evidence type="ECO:0000259" key="5">
    <source>
        <dbReference type="Pfam" id="PF03015"/>
    </source>
</evidence>
<evidence type="ECO:0000256" key="2">
    <source>
        <dbReference type="ARBA" id="ARBA00022516"/>
    </source>
</evidence>
<comment type="similarity">
    <text evidence="1 4">Belongs to the fatty acyl-CoA reductase family.</text>
</comment>
<evidence type="ECO:0000313" key="8">
    <source>
        <dbReference type="Proteomes" id="UP000827721"/>
    </source>
</evidence>
<dbReference type="PANTHER" id="PTHR11011">
    <property type="entry name" value="MALE STERILITY PROTEIN 2-RELATED"/>
    <property type="match status" value="1"/>
</dbReference>
<proteinExistence type="inferred from homology"/>
<dbReference type="Proteomes" id="UP000827721">
    <property type="component" value="Unassembled WGS sequence"/>
</dbReference>
<dbReference type="InterPro" id="IPR013120">
    <property type="entry name" value="FAR_NAD-bd"/>
</dbReference>
<evidence type="ECO:0000256" key="1">
    <source>
        <dbReference type="ARBA" id="ARBA00005928"/>
    </source>
</evidence>
<keyword evidence="8" id="KW-1185">Reference proteome</keyword>
<dbReference type="CDD" id="cd05236">
    <property type="entry name" value="FAR-N_SDR_e"/>
    <property type="match status" value="1"/>
</dbReference>
<feature type="domain" description="Thioester reductase (TE)" evidence="6">
    <location>
        <begin position="95"/>
        <end position="386"/>
    </location>
</feature>
<keyword evidence="3 4" id="KW-0443">Lipid metabolism</keyword>
<reference evidence="7 8" key="1">
    <citation type="submission" date="2021-02" db="EMBL/GenBank/DDBJ databases">
        <title>Plant Genome Project.</title>
        <authorList>
            <person name="Zhang R.-G."/>
        </authorList>
    </citation>
    <scope>NUCLEOTIDE SEQUENCE [LARGE SCALE GENOMIC DNA]</scope>
    <source>
        <tissue evidence="7">Leaves</tissue>
    </source>
</reference>
<gene>
    <name evidence="7" type="ORF">JRO89_XS03G0009200</name>
</gene>
<evidence type="ECO:0000313" key="7">
    <source>
        <dbReference type="EMBL" id="KAH7572765.1"/>
    </source>
</evidence>
<accession>A0ABQ8I808</accession>
<organism evidence="7 8">
    <name type="scientific">Xanthoceras sorbifolium</name>
    <dbReference type="NCBI Taxonomy" id="99658"/>
    <lineage>
        <taxon>Eukaryota</taxon>
        <taxon>Viridiplantae</taxon>
        <taxon>Streptophyta</taxon>
        <taxon>Embryophyta</taxon>
        <taxon>Tracheophyta</taxon>
        <taxon>Spermatophyta</taxon>
        <taxon>Magnoliopsida</taxon>
        <taxon>eudicotyledons</taxon>
        <taxon>Gunneridae</taxon>
        <taxon>Pentapetalae</taxon>
        <taxon>rosids</taxon>
        <taxon>malvids</taxon>
        <taxon>Sapindales</taxon>
        <taxon>Sapindaceae</taxon>
        <taxon>Xanthoceroideae</taxon>
        <taxon>Xanthoceras</taxon>
    </lineage>
</organism>
<dbReference type="EMBL" id="JAFEMO010000003">
    <property type="protein sequence ID" value="KAH7572765.1"/>
    <property type="molecule type" value="Genomic_DNA"/>
</dbReference>
<dbReference type="CDD" id="cd09071">
    <property type="entry name" value="FAR_C"/>
    <property type="match status" value="1"/>
</dbReference>
<dbReference type="InterPro" id="IPR036291">
    <property type="entry name" value="NAD(P)-bd_dom_sf"/>
</dbReference>
<dbReference type="SUPFAM" id="SSF51735">
    <property type="entry name" value="NAD(P)-binding Rossmann-fold domains"/>
    <property type="match status" value="1"/>
</dbReference>
<dbReference type="Gene3D" id="3.40.50.720">
    <property type="entry name" value="NAD(P)-binding Rossmann-like Domain"/>
    <property type="match status" value="1"/>
</dbReference>
<comment type="caution">
    <text evidence="7">The sequence shown here is derived from an EMBL/GenBank/DDBJ whole genome shotgun (WGS) entry which is preliminary data.</text>
</comment>
<sequence length="564" mass="63412">MNSLLLTLPTFTAKNVQKPSNNQLSGYSSAPNMKYARMFGCRASAACDDGENSSLSSSVLMPKQKTKESILINENGSTNTGIGIVEFLLGKSYFITGGTGFLGKAIIEKLLRASPEVGKIYVLIKAANNEAAPKRLKTEIIDSDLFDCLRLKHGKYYEDFMLRKLVYVCGNICESNLGMDPNSMDAIAPEIDVIINSAANTSFDERFDVAVTTNTKGPARLLNFAKKCKKLCIFIHISTAYVNRESKGRVPSPPPLFHPISLDVEAEMKLISHSNLHFHDNQRAHKMKQLGLDRARNYGWRNVYEYSKAMGETRIIQEKKEEIPIVIIRPSIVESSYRDPFPGWIQGNRVLDPFILSHGKGYLPVTSMHPQALTDVVPLDMVVNAIIVAMAKHGTAVRKPEDLNVYHVVSCGKNPLTMGELLNFSFEHFNSSPMISVKGGKIDITRVKFLSPKEDPSPYILEAYFKLNELTNATTSDDVLERRYQKVLDYNARLAQVYGPYFFEKGSNWFDKDDTQELLAAMSEEEKQSFGFDMEKLDWKDFFMNIHIPGLRKYVMKGRGTMAN</sequence>
<keyword evidence="4" id="KW-0560">Oxidoreductase</keyword>